<evidence type="ECO:0000313" key="4">
    <source>
        <dbReference type="Proteomes" id="UP001305779"/>
    </source>
</evidence>
<sequence length="330" mass="36612">MAPITQKRRRVEDEVRPKKKIRKFKKQAWYHSSSEDEDGDEETTVPRRQRASDAPRVQPKFSMKATGANAETKIASRPKSILKQALAPKEESEPEEDDEDEDDEAEVDELEKNTALNALLAEDDEDEDMDEDDEPDLEAGSDEDDDDEGGDLPSDSEASMTSSQAARNKKKRNDPTAFATSISKILDTKLSTAKRQDPVLSRSKSAAEANKTLADSKLEQKARAQIRAEKKQALEKGRVKDVLGLQTPNVDTGAIMEQEKRLKKTAQRGVVRLFNAVRAAQVKAEEAMKEARAQGVVGMQKREEKVNEMSKQGFLDLISAGGKQKTVEAA</sequence>
<evidence type="ECO:0000256" key="2">
    <source>
        <dbReference type="SAM" id="MobiDB-lite"/>
    </source>
</evidence>
<gene>
    <name evidence="3" type="ORF">PRZ48_007519</name>
</gene>
<reference evidence="3 4" key="1">
    <citation type="journal article" date="2023" name="G3 (Bethesda)">
        <title>A chromosome-level genome assembly of Zasmidium syzygii isolated from banana leaves.</title>
        <authorList>
            <person name="van Westerhoven A.C."/>
            <person name="Mehrabi R."/>
            <person name="Talebi R."/>
            <person name="Steentjes M.B.F."/>
            <person name="Corcolon B."/>
            <person name="Chong P.A."/>
            <person name="Kema G.H.J."/>
            <person name="Seidl M.F."/>
        </authorList>
    </citation>
    <scope>NUCLEOTIDE SEQUENCE [LARGE SCALE GENOMIC DNA]</scope>
    <source>
        <strain evidence="3 4">P124</strain>
    </source>
</reference>
<dbReference type="PANTHER" id="PTHR13245">
    <property type="entry name" value="RRP15-LIKE PROTEIN"/>
    <property type="match status" value="1"/>
</dbReference>
<name>A0ABR0EJM4_ZASCE</name>
<accession>A0ABR0EJM4</accession>
<feature type="compositionally biased region" description="Polar residues" evidence="2">
    <location>
        <begin position="178"/>
        <end position="193"/>
    </location>
</feature>
<evidence type="ECO:0000256" key="1">
    <source>
        <dbReference type="ARBA" id="ARBA00007462"/>
    </source>
</evidence>
<feature type="compositionally biased region" description="Acidic residues" evidence="2">
    <location>
        <begin position="92"/>
        <end position="109"/>
    </location>
</feature>
<dbReference type="Proteomes" id="UP001305779">
    <property type="component" value="Unassembled WGS sequence"/>
</dbReference>
<feature type="compositionally biased region" description="Acidic residues" evidence="2">
    <location>
        <begin position="121"/>
        <end position="150"/>
    </location>
</feature>
<dbReference type="PANTHER" id="PTHR13245:SF14">
    <property type="entry name" value="RRP15-LIKE PROTEIN"/>
    <property type="match status" value="1"/>
</dbReference>
<keyword evidence="4" id="KW-1185">Reference proteome</keyword>
<protein>
    <recommendedName>
        <fullName evidence="5">Rrp15p-domain-containing protein</fullName>
    </recommendedName>
</protein>
<comment type="similarity">
    <text evidence="1">Belongs to the RRP15 family.</text>
</comment>
<proteinExistence type="inferred from homology"/>
<comment type="caution">
    <text evidence="3">The sequence shown here is derived from an EMBL/GenBank/DDBJ whole genome shotgun (WGS) entry which is preliminary data.</text>
</comment>
<evidence type="ECO:0000313" key="3">
    <source>
        <dbReference type="EMBL" id="KAK4501710.1"/>
    </source>
</evidence>
<organism evidence="3 4">
    <name type="scientific">Zasmidium cellare</name>
    <name type="common">Wine cellar mold</name>
    <name type="synonym">Racodium cellare</name>
    <dbReference type="NCBI Taxonomy" id="395010"/>
    <lineage>
        <taxon>Eukaryota</taxon>
        <taxon>Fungi</taxon>
        <taxon>Dikarya</taxon>
        <taxon>Ascomycota</taxon>
        <taxon>Pezizomycotina</taxon>
        <taxon>Dothideomycetes</taxon>
        <taxon>Dothideomycetidae</taxon>
        <taxon>Mycosphaerellales</taxon>
        <taxon>Mycosphaerellaceae</taxon>
        <taxon>Zasmidium</taxon>
    </lineage>
</organism>
<feature type="region of interest" description="Disordered" evidence="2">
    <location>
        <begin position="1"/>
        <end position="222"/>
    </location>
</feature>
<dbReference type="EMBL" id="JAXOVC010000005">
    <property type="protein sequence ID" value="KAK4501710.1"/>
    <property type="molecule type" value="Genomic_DNA"/>
</dbReference>
<dbReference type="InterPro" id="IPR012459">
    <property type="entry name" value="Rrp15"/>
</dbReference>
<evidence type="ECO:0008006" key="5">
    <source>
        <dbReference type="Google" id="ProtNLM"/>
    </source>
</evidence>
<feature type="compositionally biased region" description="Basic residues" evidence="2">
    <location>
        <begin position="17"/>
        <end position="28"/>
    </location>
</feature>
<dbReference type="Pfam" id="PF07890">
    <property type="entry name" value="Rrp15p"/>
    <property type="match status" value="1"/>
</dbReference>